<organism evidence="2 3">
    <name type="scientific">Gemmata obscuriglobus</name>
    <dbReference type="NCBI Taxonomy" id="114"/>
    <lineage>
        <taxon>Bacteria</taxon>
        <taxon>Pseudomonadati</taxon>
        <taxon>Planctomycetota</taxon>
        <taxon>Planctomycetia</taxon>
        <taxon>Gemmatales</taxon>
        <taxon>Gemmataceae</taxon>
        <taxon>Gemmata</taxon>
    </lineage>
</organism>
<reference evidence="2 3" key="1">
    <citation type="submission" date="2018-01" db="EMBL/GenBank/DDBJ databases">
        <title>G. obscuriglobus.</title>
        <authorList>
            <person name="Franke J."/>
            <person name="Blomberg W."/>
            <person name="Selmecki A."/>
        </authorList>
    </citation>
    <scope>NUCLEOTIDE SEQUENCE [LARGE SCALE GENOMIC DNA]</scope>
    <source>
        <strain evidence="2 3">DSM 5831</strain>
    </source>
</reference>
<dbReference type="Proteomes" id="UP000245802">
    <property type="component" value="Chromosome"/>
</dbReference>
<dbReference type="EMBL" id="CP025958">
    <property type="protein sequence ID" value="AWM41274.1"/>
    <property type="molecule type" value="Genomic_DNA"/>
</dbReference>
<evidence type="ECO:0000313" key="3">
    <source>
        <dbReference type="Proteomes" id="UP000245802"/>
    </source>
</evidence>
<gene>
    <name evidence="2" type="ORF">C1280_32630</name>
</gene>
<proteinExistence type="predicted"/>
<evidence type="ECO:0000313" key="2">
    <source>
        <dbReference type="EMBL" id="AWM41274.1"/>
    </source>
</evidence>
<dbReference type="KEGG" id="gog:C1280_32630"/>
<sequence length="122" mass="14109">MMTFDESGYAELGAVFLQLKASDSLVTSGQNFAYDLDIRDYNLWKIETQPVVLVLYDASVRRAYWLHVQEYFATASRRPRKGAKTVRVLVSRQQTVSRRAVARMRTLKNTFFFQLVEGAFDD</sequence>
<name>A0A2Z3HHJ2_9BACT</name>
<dbReference type="Pfam" id="PF14280">
    <property type="entry name" value="DUF4365"/>
    <property type="match status" value="1"/>
</dbReference>
<feature type="domain" description="DUF4365" evidence="1">
    <location>
        <begin position="8"/>
        <end position="105"/>
    </location>
</feature>
<evidence type="ECO:0000259" key="1">
    <source>
        <dbReference type="Pfam" id="PF14280"/>
    </source>
</evidence>
<dbReference type="AlphaFoldDB" id="A0A2Z3HHJ2"/>
<dbReference type="OrthoDB" id="510669at2"/>
<keyword evidence="3" id="KW-1185">Reference proteome</keyword>
<dbReference type="InterPro" id="IPR025375">
    <property type="entry name" value="DUF4365"/>
</dbReference>
<protein>
    <submittedName>
        <fullName evidence="2">DUF4365 domain-containing protein</fullName>
    </submittedName>
</protein>
<accession>A0A2Z3HHJ2</accession>